<feature type="region of interest" description="Disordered" evidence="1">
    <location>
        <begin position="518"/>
        <end position="569"/>
    </location>
</feature>
<evidence type="ECO:0000256" key="1">
    <source>
        <dbReference type="SAM" id="MobiDB-lite"/>
    </source>
</evidence>
<feature type="region of interest" description="Disordered" evidence="1">
    <location>
        <begin position="1"/>
        <end position="286"/>
    </location>
</feature>
<feature type="compositionally biased region" description="Low complexity" evidence="1">
    <location>
        <begin position="204"/>
        <end position="225"/>
    </location>
</feature>
<evidence type="ECO:0000313" key="3">
    <source>
        <dbReference type="WBParaSite" id="Pan_g18258.t1"/>
    </source>
</evidence>
<dbReference type="AlphaFoldDB" id="A0A7E4VAV6"/>
<protein>
    <submittedName>
        <fullName evidence="3">GLTSCR1 domain-containing protein</fullName>
    </submittedName>
</protein>
<dbReference type="Proteomes" id="UP000492821">
    <property type="component" value="Unassembled WGS sequence"/>
</dbReference>
<evidence type="ECO:0000313" key="2">
    <source>
        <dbReference type="Proteomes" id="UP000492821"/>
    </source>
</evidence>
<proteinExistence type="predicted"/>
<feature type="compositionally biased region" description="Polar residues" evidence="1">
    <location>
        <begin position="522"/>
        <end position="542"/>
    </location>
</feature>
<organism evidence="2 3">
    <name type="scientific">Panagrellus redivivus</name>
    <name type="common">Microworm</name>
    <dbReference type="NCBI Taxonomy" id="6233"/>
    <lineage>
        <taxon>Eukaryota</taxon>
        <taxon>Metazoa</taxon>
        <taxon>Ecdysozoa</taxon>
        <taxon>Nematoda</taxon>
        <taxon>Chromadorea</taxon>
        <taxon>Rhabditida</taxon>
        <taxon>Tylenchina</taxon>
        <taxon>Panagrolaimomorpha</taxon>
        <taxon>Panagrolaimoidea</taxon>
        <taxon>Panagrolaimidae</taxon>
        <taxon>Panagrellus</taxon>
    </lineage>
</organism>
<reference evidence="2" key="1">
    <citation type="journal article" date="2013" name="Genetics">
        <title>The draft genome and transcriptome of Panagrellus redivivus are shaped by the harsh demands of a free-living lifestyle.</title>
        <authorList>
            <person name="Srinivasan J."/>
            <person name="Dillman A.R."/>
            <person name="Macchietto M.G."/>
            <person name="Heikkinen L."/>
            <person name="Lakso M."/>
            <person name="Fracchia K.M."/>
            <person name="Antoshechkin I."/>
            <person name="Mortazavi A."/>
            <person name="Wong G."/>
            <person name="Sternberg P.W."/>
        </authorList>
    </citation>
    <scope>NUCLEOTIDE SEQUENCE [LARGE SCALE GENOMIC DNA]</scope>
    <source>
        <strain evidence="2">MT8872</strain>
    </source>
</reference>
<feature type="compositionally biased region" description="Polar residues" evidence="1">
    <location>
        <begin position="1"/>
        <end position="17"/>
    </location>
</feature>
<keyword evidence="2" id="KW-1185">Reference proteome</keyword>
<feature type="compositionally biased region" description="Low complexity" evidence="1">
    <location>
        <begin position="82"/>
        <end position="184"/>
    </location>
</feature>
<feature type="compositionally biased region" description="Polar residues" evidence="1">
    <location>
        <begin position="274"/>
        <end position="286"/>
    </location>
</feature>
<reference evidence="3" key="2">
    <citation type="submission" date="2020-10" db="UniProtKB">
        <authorList>
            <consortium name="WormBaseParasite"/>
        </authorList>
    </citation>
    <scope>IDENTIFICATION</scope>
</reference>
<dbReference type="WBParaSite" id="Pan_g18258.t1">
    <property type="protein sequence ID" value="Pan_g18258.t1"/>
    <property type="gene ID" value="Pan_g18258"/>
</dbReference>
<sequence length="621" mass="69232">MMRTPNPSQQDGQAQQPPATPTRRVIRPVGSSMPPVITPRAGPPSGQIRTLIPNMRSTGESSMMPPRGRMEYGRNLMQPGARMQSAPQQRQQFQRPPQLQGQSSQASQGQQQLQRPQMPQLHPQQLQRSQLQHLHLQQGQQQRPALQQLRQQLPQSAPQQRQQQSQGTPQQRQQLPQGTPQQGPYQNMTAEQKRHAEHRQWLLHQQHQRQIQMQQQHQQQQQQGQSSHAPMRGTPGQAQTSPPASAYNTVPANHGTPRGNGNPVHPGLPAYNPGPSSSQPMLQQYSMDGSPYPLYYSIPQPWNPRQSAPQQYMHQMPQYPYSAPYADNVPSSSTASSNRKRAAAPYGGSSFAPKRQADETTFMIDGTPFDMAHCPIIEQRRHPNAATPVYTPKTSTSERGTRKAAPAVRRAPPNPAQDVEMEPVPSDEEAVEDSGEFVINQAVLDAVFSHPEAKKKSFSPEAMNELSSSVVSMMEDYINDILAVSESRFEYENSEEAIEAAGQFNFMMKYYAALDRKERQEANPTETEGESSGTVAPSTNEASLAAIGSVQRRPTEAPEPKVEEPVPNIPTVTYKDVDDVIYDDPVLHHTPLGYLAVMMRPNDISEEIKRLEAEAEELAIK</sequence>
<feature type="compositionally biased region" description="Polar residues" evidence="1">
    <location>
        <begin position="236"/>
        <end position="251"/>
    </location>
</feature>
<feature type="compositionally biased region" description="Basic and acidic residues" evidence="1">
    <location>
        <begin position="191"/>
        <end position="200"/>
    </location>
</feature>
<feature type="region of interest" description="Disordered" evidence="1">
    <location>
        <begin position="386"/>
        <end position="424"/>
    </location>
</feature>
<name>A0A7E4VAV6_PANRE</name>
<feature type="compositionally biased region" description="Basic and acidic residues" evidence="1">
    <location>
        <begin position="553"/>
        <end position="564"/>
    </location>
</feature>
<feature type="region of interest" description="Disordered" evidence="1">
    <location>
        <begin position="324"/>
        <end position="353"/>
    </location>
</feature>
<accession>A0A7E4VAV6</accession>